<feature type="compositionally biased region" description="Polar residues" evidence="6">
    <location>
        <begin position="953"/>
        <end position="1024"/>
    </location>
</feature>
<keyword evidence="3 5" id="KW-0863">Zinc-finger</keyword>
<dbReference type="GO" id="GO:0000139">
    <property type="term" value="C:Golgi membrane"/>
    <property type="evidence" value="ECO:0007669"/>
    <property type="project" value="TreeGrafter"/>
</dbReference>
<feature type="transmembrane region" description="Helical" evidence="7">
    <location>
        <begin position="391"/>
        <end position="413"/>
    </location>
</feature>
<dbReference type="GO" id="GO:0032012">
    <property type="term" value="P:regulation of ARF protein signal transduction"/>
    <property type="evidence" value="ECO:0007669"/>
    <property type="project" value="TreeGrafter"/>
</dbReference>
<feature type="transmembrane region" description="Helical" evidence="7">
    <location>
        <begin position="325"/>
        <end position="341"/>
    </location>
</feature>
<dbReference type="InterPro" id="IPR037278">
    <property type="entry name" value="ARFGAP/RecO"/>
</dbReference>
<dbReference type="Gene3D" id="1.10.220.150">
    <property type="entry name" value="Arf GTPase activating protein"/>
    <property type="match status" value="1"/>
</dbReference>
<evidence type="ECO:0000256" key="2">
    <source>
        <dbReference type="ARBA" id="ARBA00022723"/>
    </source>
</evidence>
<dbReference type="OrthoDB" id="301415at2759"/>
<protein>
    <recommendedName>
        <fullName evidence="8">Arf-GAP domain-containing protein</fullName>
    </recommendedName>
</protein>
<keyword evidence="10" id="KW-1185">Reference proteome</keyword>
<dbReference type="STRING" id="90262.A0A1X2IRJ0"/>
<reference evidence="9 10" key="1">
    <citation type="submission" date="2016-07" db="EMBL/GenBank/DDBJ databases">
        <title>Pervasive Adenine N6-methylation of Active Genes in Fungi.</title>
        <authorList>
            <consortium name="DOE Joint Genome Institute"/>
            <person name="Mondo S.J."/>
            <person name="Dannebaum R.O."/>
            <person name="Kuo R.C."/>
            <person name="Labutti K."/>
            <person name="Haridas S."/>
            <person name="Kuo A."/>
            <person name="Salamov A."/>
            <person name="Ahrendt S.R."/>
            <person name="Lipzen A."/>
            <person name="Sullivan W."/>
            <person name="Andreopoulos W.B."/>
            <person name="Clum A."/>
            <person name="Lindquist E."/>
            <person name="Daum C."/>
            <person name="Ramamoorthy G.K."/>
            <person name="Gryganskyi A."/>
            <person name="Culley D."/>
            <person name="Magnuson J.K."/>
            <person name="James T.Y."/>
            <person name="O'Malley M.A."/>
            <person name="Stajich J.E."/>
            <person name="Spatafora J.W."/>
            <person name="Visel A."/>
            <person name="Grigoriev I.V."/>
        </authorList>
    </citation>
    <scope>NUCLEOTIDE SEQUENCE [LARGE SCALE GENOMIC DNA]</scope>
    <source>
        <strain evidence="9 10">NRRL 1336</strain>
    </source>
</reference>
<keyword evidence="7" id="KW-0472">Membrane</keyword>
<dbReference type="GO" id="GO:0005096">
    <property type="term" value="F:GTPase activator activity"/>
    <property type="evidence" value="ECO:0007669"/>
    <property type="project" value="UniProtKB-KW"/>
</dbReference>
<gene>
    <name evidence="9" type="ORF">BCR42DRAFT_434032</name>
</gene>
<dbReference type="Proteomes" id="UP000193560">
    <property type="component" value="Unassembled WGS sequence"/>
</dbReference>
<proteinExistence type="predicted"/>
<evidence type="ECO:0000256" key="3">
    <source>
        <dbReference type="ARBA" id="ARBA00022771"/>
    </source>
</evidence>
<feature type="transmembrane region" description="Helical" evidence="7">
    <location>
        <begin position="525"/>
        <end position="554"/>
    </location>
</feature>
<dbReference type="FunFam" id="1.10.220.150:FF:000014">
    <property type="entry name" value="ADP-ribosylation factor GTPase-activating protein"/>
    <property type="match status" value="1"/>
</dbReference>
<keyword evidence="7" id="KW-0812">Transmembrane</keyword>
<feature type="transmembrane region" description="Helical" evidence="7">
    <location>
        <begin position="575"/>
        <end position="597"/>
    </location>
</feature>
<keyword evidence="4" id="KW-0862">Zinc</keyword>
<comment type="caution">
    <text evidence="9">The sequence shown here is derived from an EMBL/GenBank/DDBJ whole genome shotgun (WGS) entry which is preliminary data.</text>
</comment>
<accession>A0A1X2IRJ0</accession>
<dbReference type="PANTHER" id="PTHR46395:SF1">
    <property type="entry name" value="ADP-RIBOSYLATION FACTOR GTPASE-ACTIVATING PROTEIN 1"/>
    <property type="match status" value="1"/>
</dbReference>
<dbReference type="CDD" id="cd08830">
    <property type="entry name" value="ArfGap_ArfGap1"/>
    <property type="match status" value="1"/>
</dbReference>
<dbReference type="GO" id="GO:0030100">
    <property type="term" value="P:regulation of endocytosis"/>
    <property type="evidence" value="ECO:0007669"/>
    <property type="project" value="TreeGrafter"/>
</dbReference>
<feature type="region of interest" description="Disordered" evidence="6">
    <location>
        <begin position="953"/>
        <end position="1047"/>
    </location>
</feature>
<dbReference type="InterPro" id="IPR038508">
    <property type="entry name" value="ArfGAP_dom_sf"/>
</dbReference>
<dbReference type="SUPFAM" id="SSF57863">
    <property type="entry name" value="ArfGap/RecO-like zinc finger"/>
    <property type="match status" value="1"/>
</dbReference>
<dbReference type="Pfam" id="PF01412">
    <property type="entry name" value="ArfGap"/>
    <property type="match status" value="1"/>
</dbReference>
<feature type="transmembrane region" description="Helical" evidence="7">
    <location>
        <begin position="456"/>
        <end position="483"/>
    </location>
</feature>
<dbReference type="PANTHER" id="PTHR46395">
    <property type="entry name" value="ADP-RIBOSYLATION FACTOR GTPASE-ACTIVATING PROTEIN 1"/>
    <property type="match status" value="1"/>
</dbReference>
<dbReference type="PRINTS" id="PR00405">
    <property type="entry name" value="REVINTRACTNG"/>
</dbReference>
<dbReference type="PROSITE" id="PS50115">
    <property type="entry name" value="ARFGAP"/>
    <property type="match status" value="1"/>
</dbReference>
<sequence>MADSPAHQDYTAVSDPTERTRLLDSANTNATSYNSQAQIEDERSDRVINVCLEYEPTVPLDELTDHIQHLLIFRQNCSIPSSQNISDVQDQTTHEHIVDTPHQKHKKREIIAGALRFASDQWRENQGTANHDIHQATTEGSPSSGQPLTSQLQGQHRLLPSPQVELQDDSVTGVWDVAKSASVCAVLGLLSEHRQGKFSSIPDTDTILQRLALSTLEHGMNLTSDKDSIRQEMLFKPWVGGKSGILWAIDNDCSIFLNDERVQTAIQQSWLYGDVEWKSNRHHPFQVWNASYHQDATSTNIREGWQAVFTKQFIQNYCARWASPRYQYLISLLTGFIYVGFHLETLSNVEYMEEHLQTFEYFYYILVISDLVLELWKLTSSPRIALRKPSTYLSLSTVILLFAAFTFRILAFYTIDLQPKYQGLYFSFVLLSIATPLMFFRLFIWTDALWWPIYKINYVVGQCLVQSLWVFFIALVSLIGFWVGLSALQRDDIGPWLILRHLVLGALHTPEIGDTLYYQPQAASILLVVYLFIMIILIGALLVASFLSTVLSLTKYDPSFDKLQKRMEVERCSRPASFDVFIPNVAVELIMSAIIWISKKIWPGVKLTGLERFRQVVWIMAAEYKQKLYEIQRRQDNRICFDCGAPNPQWASVSYGIFICLDCSGIHRSFGVHLSFVRSISMDKWFDDQLKKMDIGGNLKARTFFESQSDYSPSMPMTQKYNSRFASLYRDKLSAEAEGRSWTPLPSTQTSNTNHVPAKTSTRSLSAQRTGSSSSLVNQQQQRALGRNSPTAFGSSSYQNDPTQFGNEGGISDRERNENYFAKLGGENEKRSESLPPNQGGKYTGFGNPAFDHQSSNSNTNRVDVNDLINDPMQALTKGWSLLSVGVGEISKVAAEGVRVAAQNAGQFGRYANENYVKPAQEQWNDPNFRNNVNGYVNAVTQKTQSLYTSLDNNIRTNSSSPVRNNNLSSSSHTSFNNDGDFFNSTISNLKQQQQSPVGSRSSSPAPTSNGYGSLPATTPSRSRTPLKESVKKTTAKDASDDEWEGW</sequence>
<name>A0A1X2IRJ0_9FUNG</name>
<dbReference type="GO" id="GO:0008270">
    <property type="term" value="F:zinc ion binding"/>
    <property type="evidence" value="ECO:0007669"/>
    <property type="project" value="UniProtKB-KW"/>
</dbReference>
<organism evidence="9 10">
    <name type="scientific">Absidia repens</name>
    <dbReference type="NCBI Taxonomy" id="90262"/>
    <lineage>
        <taxon>Eukaryota</taxon>
        <taxon>Fungi</taxon>
        <taxon>Fungi incertae sedis</taxon>
        <taxon>Mucoromycota</taxon>
        <taxon>Mucoromycotina</taxon>
        <taxon>Mucoromycetes</taxon>
        <taxon>Mucorales</taxon>
        <taxon>Cunninghamellaceae</taxon>
        <taxon>Absidia</taxon>
    </lineage>
</organism>
<feature type="region of interest" description="Disordered" evidence="6">
    <location>
        <begin position="739"/>
        <end position="859"/>
    </location>
</feature>
<dbReference type="InterPro" id="IPR001164">
    <property type="entry name" value="ArfGAP_dom"/>
</dbReference>
<feature type="compositionally biased region" description="Polar residues" evidence="6">
    <location>
        <begin position="744"/>
        <end position="806"/>
    </location>
</feature>
<feature type="transmembrane region" description="Helical" evidence="7">
    <location>
        <begin position="425"/>
        <end position="444"/>
    </location>
</feature>
<keyword evidence="7" id="KW-1133">Transmembrane helix</keyword>
<evidence type="ECO:0000313" key="9">
    <source>
        <dbReference type="EMBL" id="ORZ21115.1"/>
    </source>
</evidence>
<dbReference type="SMART" id="SM00105">
    <property type="entry name" value="ArfGap"/>
    <property type="match status" value="1"/>
</dbReference>
<dbReference type="EMBL" id="MCGE01000005">
    <property type="protein sequence ID" value="ORZ21115.1"/>
    <property type="molecule type" value="Genomic_DNA"/>
</dbReference>
<feature type="region of interest" description="Disordered" evidence="6">
    <location>
        <begin position="133"/>
        <end position="154"/>
    </location>
</feature>
<keyword evidence="2" id="KW-0479">Metal-binding</keyword>
<dbReference type="AlphaFoldDB" id="A0A1X2IRJ0"/>
<feature type="transmembrane region" description="Helical" evidence="7">
    <location>
        <begin position="361"/>
        <end position="379"/>
    </location>
</feature>
<feature type="compositionally biased region" description="Basic and acidic residues" evidence="6">
    <location>
        <begin position="1026"/>
        <end position="1039"/>
    </location>
</feature>
<evidence type="ECO:0000256" key="7">
    <source>
        <dbReference type="SAM" id="Phobius"/>
    </source>
</evidence>
<evidence type="ECO:0000256" key="4">
    <source>
        <dbReference type="ARBA" id="ARBA00022833"/>
    </source>
</evidence>
<evidence type="ECO:0000259" key="8">
    <source>
        <dbReference type="PROSITE" id="PS50115"/>
    </source>
</evidence>
<evidence type="ECO:0000313" key="10">
    <source>
        <dbReference type="Proteomes" id="UP000193560"/>
    </source>
</evidence>
<evidence type="ECO:0000256" key="1">
    <source>
        <dbReference type="ARBA" id="ARBA00022468"/>
    </source>
</evidence>
<feature type="domain" description="Arf-GAP" evidence="8">
    <location>
        <begin position="625"/>
        <end position="742"/>
    </location>
</feature>
<evidence type="ECO:0000256" key="5">
    <source>
        <dbReference type="PROSITE-ProRule" id="PRU00288"/>
    </source>
</evidence>
<evidence type="ECO:0000256" key="6">
    <source>
        <dbReference type="SAM" id="MobiDB-lite"/>
    </source>
</evidence>
<keyword evidence="1" id="KW-0343">GTPase activation</keyword>